<evidence type="ECO:0000313" key="4">
    <source>
        <dbReference type="EMBL" id="PCC39614.1"/>
    </source>
</evidence>
<keyword evidence="2" id="KW-0472">Membrane</keyword>
<proteinExistence type="predicted"/>
<accession>A0A2A3YJY3</accession>
<protein>
    <recommendedName>
        <fullName evidence="3">DUF4097 domain-containing protein</fullName>
    </recommendedName>
</protein>
<keyword evidence="2" id="KW-1133">Transmembrane helix</keyword>
<reference evidence="4 5" key="1">
    <citation type="journal article" date="2017" name="Elife">
        <title>Extensive horizontal gene transfer in cheese-associated bacteria.</title>
        <authorList>
            <person name="Bonham K.S."/>
            <person name="Wolfe B.E."/>
            <person name="Dutton R.J."/>
        </authorList>
    </citation>
    <scope>NUCLEOTIDE SEQUENCE [LARGE SCALE GENOMIC DNA]</scope>
    <source>
        <strain evidence="4 5">341_9</strain>
    </source>
</reference>
<evidence type="ECO:0000256" key="1">
    <source>
        <dbReference type="SAM" id="MobiDB-lite"/>
    </source>
</evidence>
<dbReference type="GeneID" id="95328498"/>
<dbReference type="InterPro" id="IPR025164">
    <property type="entry name" value="Toastrack_DUF4097"/>
</dbReference>
<feature type="region of interest" description="Disordered" evidence="1">
    <location>
        <begin position="1"/>
        <end position="28"/>
    </location>
</feature>
<feature type="domain" description="DUF4097" evidence="3">
    <location>
        <begin position="168"/>
        <end position="289"/>
    </location>
</feature>
<evidence type="ECO:0000313" key="5">
    <source>
        <dbReference type="Proteomes" id="UP000218598"/>
    </source>
</evidence>
<dbReference type="OrthoDB" id="4792012at2"/>
<sequence length="310" mass="31967">MTIPPHDPQPLEATGPRIEPGRRLNPSRQGDRPWRLVITLLGGIVLLLMLLFLVAYSTTSWLDGRRYADVPATTGLGSPSSLTLSSDVGNVNVVHDADVDDVTLALVENGEISLPAEGDVTRAEITQRGGDSSKTVTVKQPQGPAAVPWDQPGRDLLLLIPDGHGMALTVTAGVGDVDIDGTFSTLEVTADVGDVSLDSVEAPDGVAVTTSVGGADIDLAGSELSTVDVTSSVGDVDVVLPDDAGGTVTVRTSMGTIDVEVPGSEPWDVEARSDVGEARVDPDLTRGADSSSALGTLTATSDIGDVTITR</sequence>
<organism evidence="4 5">
    <name type="scientific">Brachybacterium alimentarium</name>
    <dbReference type="NCBI Taxonomy" id="47845"/>
    <lineage>
        <taxon>Bacteria</taxon>
        <taxon>Bacillati</taxon>
        <taxon>Actinomycetota</taxon>
        <taxon>Actinomycetes</taxon>
        <taxon>Micrococcales</taxon>
        <taxon>Dermabacteraceae</taxon>
        <taxon>Brachybacterium</taxon>
    </lineage>
</organism>
<feature type="compositionally biased region" description="Polar residues" evidence="1">
    <location>
        <begin position="129"/>
        <end position="140"/>
    </location>
</feature>
<evidence type="ECO:0000256" key="2">
    <source>
        <dbReference type="SAM" id="Phobius"/>
    </source>
</evidence>
<dbReference type="RefSeq" id="WP_096166335.1">
    <property type="nucleotide sequence ID" value="NZ_JBQCXU010000028.1"/>
</dbReference>
<name>A0A2A3YJY3_9MICO</name>
<comment type="caution">
    <text evidence="4">The sequence shown here is derived from an EMBL/GenBank/DDBJ whole genome shotgun (WGS) entry which is preliminary data.</text>
</comment>
<evidence type="ECO:0000259" key="3">
    <source>
        <dbReference type="Pfam" id="PF13349"/>
    </source>
</evidence>
<dbReference type="Pfam" id="PF13349">
    <property type="entry name" value="DUF4097"/>
    <property type="match status" value="1"/>
</dbReference>
<dbReference type="EMBL" id="NRGR01000013">
    <property type="protein sequence ID" value="PCC39614.1"/>
    <property type="molecule type" value="Genomic_DNA"/>
</dbReference>
<gene>
    <name evidence="4" type="ORF">CIK66_07820</name>
</gene>
<dbReference type="Proteomes" id="UP000218598">
    <property type="component" value="Unassembled WGS sequence"/>
</dbReference>
<feature type="region of interest" description="Disordered" evidence="1">
    <location>
        <begin position="127"/>
        <end position="147"/>
    </location>
</feature>
<dbReference type="AlphaFoldDB" id="A0A2A3YJY3"/>
<keyword evidence="2" id="KW-0812">Transmembrane</keyword>
<feature type="transmembrane region" description="Helical" evidence="2">
    <location>
        <begin position="34"/>
        <end position="56"/>
    </location>
</feature>
<keyword evidence="5" id="KW-1185">Reference proteome</keyword>